<dbReference type="EMBL" id="DYWT01000200">
    <property type="protein sequence ID" value="HJF32553.1"/>
    <property type="molecule type" value="Genomic_DNA"/>
</dbReference>
<name>A0A921FZE8_SPOPS</name>
<feature type="transmembrane region" description="Helical" evidence="7">
    <location>
        <begin position="12"/>
        <end position="33"/>
    </location>
</feature>
<feature type="transmembrane region" description="Helical" evidence="7">
    <location>
        <begin position="334"/>
        <end position="357"/>
    </location>
</feature>
<evidence type="ECO:0000256" key="1">
    <source>
        <dbReference type="ARBA" id="ARBA00004651"/>
    </source>
</evidence>
<sequence length="392" mass="42419">MSTFSQVEKRRFWILVIIVSISGFSQGMLLPLISAIFEKDGISSAMNGLNATGLYIGTLLISPFMEAPLRRFGYKPIIIGGGLLVFISLLLFPIWKSVVFWYILRLIIGIGDHALHFSTQTWITSFSPQHSLGRNIAIYGVSFGVGFAAGPLFAPLVNVFEGLPFIVSGVLCMLAWSLVFMLKNDYPDIIKGKATEGRFFSRFKATMAVAWLAFLGPFGYGFLESSLNAMYPVYALRSGIEFTSVSIILASFSVGGIISQLPLGMLSDKIGRSSVFLIALGGGAISFFIASTLEVSTTAVMAMFFVAGLFAGSIFSLGISYMSDLTPKHLLPTGNLLCGIFFSLGSLTGPFLGGLFLEFEAGFSFLLLISLFLAVLFIVSFIGKLKQRPTVA</sequence>
<dbReference type="AlphaFoldDB" id="A0A921FZE8"/>
<keyword evidence="4 7" id="KW-0812">Transmembrane</keyword>
<dbReference type="Gene3D" id="1.20.1250.20">
    <property type="entry name" value="MFS general substrate transporter like domains"/>
    <property type="match status" value="2"/>
</dbReference>
<dbReference type="InterPro" id="IPR047200">
    <property type="entry name" value="MFS_YcaD-like"/>
</dbReference>
<proteinExistence type="predicted"/>
<comment type="caution">
    <text evidence="9">The sequence shown here is derived from an EMBL/GenBank/DDBJ whole genome shotgun (WGS) entry which is preliminary data.</text>
</comment>
<evidence type="ECO:0000256" key="6">
    <source>
        <dbReference type="ARBA" id="ARBA00023136"/>
    </source>
</evidence>
<dbReference type="InterPro" id="IPR005828">
    <property type="entry name" value="MFS_sugar_transport-like"/>
</dbReference>
<evidence type="ECO:0000256" key="5">
    <source>
        <dbReference type="ARBA" id="ARBA00022989"/>
    </source>
</evidence>
<dbReference type="SUPFAM" id="SSF103473">
    <property type="entry name" value="MFS general substrate transporter"/>
    <property type="match status" value="1"/>
</dbReference>
<dbReference type="InterPro" id="IPR020846">
    <property type="entry name" value="MFS_dom"/>
</dbReference>
<dbReference type="PANTHER" id="PTHR23521:SF2">
    <property type="entry name" value="TRANSPORTER MFS SUPERFAMILY"/>
    <property type="match status" value="1"/>
</dbReference>
<reference evidence="9" key="1">
    <citation type="journal article" date="2021" name="PeerJ">
        <title>Extensive microbial diversity within the chicken gut microbiome revealed by metagenomics and culture.</title>
        <authorList>
            <person name="Gilroy R."/>
            <person name="Ravi A."/>
            <person name="Getino M."/>
            <person name="Pursley I."/>
            <person name="Horton D.L."/>
            <person name="Alikhan N.F."/>
            <person name="Baker D."/>
            <person name="Gharbi K."/>
            <person name="Hall N."/>
            <person name="Watson M."/>
            <person name="Adriaenssens E.M."/>
            <person name="Foster-Nyarko E."/>
            <person name="Jarju S."/>
            <person name="Secka A."/>
            <person name="Antonio M."/>
            <person name="Oren A."/>
            <person name="Chaudhuri R.R."/>
            <person name="La Ragione R."/>
            <person name="Hildebrand F."/>
            <person name="Pallen M.J."/>
        </authorList>
    </citation>
    <scope>NUCLEOTIDE SEQUENCE</scope>
    <source>
        <strain evidence="9">CHK171-7178</strain>
    </source>
</reference>
<accession>A0A921FZE8</accession>
<feature type="transmembrane region" description="Helical" evidence="7">
    <location>
        <begin position="299"/>
        <end position="322"/>
    </location>
</feature>
<evidence type="ECO:0000313" key="10">
    <source>
        <dbReference type="Proteomes" id="UP000698173"/>
    </source>
</evidence>
<feature type="transmembrane region" description="Helical" evidence="7">
    <location>
        <begin position="136"/>
        <end position="157"/>
    </location>
</feature>
<feature type="transmembrane region" description="Helical" evidence="7">
    <location>
        <begin position="242"/>
        <end position="263"/>
    </location>
</feature>
<dbReference type="Pfam" id="PF07690">
    <property type="entry name" value="MFS_1"/>
    <property type="match status" value="1"/>
</dbReference>
<keyword evidence="2" id="KW-0813">Transport</keyword>
<organism evidence="9 10">
    <name type="scientific">Sporosarcina psychrophila</name>
    <name type="common">Bacillus psychrophilus</name>
    <dbReference type="NCBI Taxonomy" id="1476"/>
    <lineage>
        <taxon>Bacteria</taxon>
        <taxon>Bacillati</taxon>
        <taxon>Bacillota</taxon>
        <taxon>Bacilli</taxon>
        <taxon>Bacillales</taxon>
        <taxon>Caryophanaceae</taxon>
        <taxon>Sporosarcina</taxon>
    </lineage>
</organism>
<evidence type="ECO:0000313" key="9">
    <source>
        <dbReference type="EMBL" id="HJF32553.1"/>
    </source>
</evidence>
<evidence type="ECO:0000256" key="2">
    <source>
        <dbReference type="ARBA" id="ARBA00022448"/>
    </source>
</evidence>
<dbReference type="InterPro" id="IPR036259">
    <property type="entry name" value="MFS_trans_sf"/>
</dbReference>
<evidence type="ECO:0000259" key="8">
    <source>
        <dbReference type="PROSITE" id="PS50850"/>
    </source>
</evidence>
<dbReference type="Proteomes" id="UP000698173">
    <property type="component" value="Unassembled WGS sequence"/>
</dbReference>
<dbReference type="Pfam" id="PF00083">
    <property type="entry name" value="Sugar_tr"/>
    <property type="match status" value="1"/>
</dbReference>
<keyword evidence="5 7" id="KW-1133">Transmembrane helix</keyword>
<dbReference type="CDD" id="cd17477">
    <property type="entry name" value="MFS_YcaD_like"/>
    <property type="match status" value="1"/>
</dbReference>
<dbReference type="PANTHER" id="PTHR23521">
    <property type="entry name" value="TRANSPORTER MFS SUPERFAMILY"/>
    <property type="match status" value="1"/>
</dbReference>
<feature type="transmembrane region" description="Helical" evidence="7">
    <location>
        <begin position="363"/>
        <end position="383"/>
    </location>
</feature>
<evidence type="ECO:0000256" key="3">
    <source>
        <dbReference type="ARBA" id="ARBA00022475"/>
    </source>
</evidence>
<reference evidence="9" key="2">
    <citation type="submission" date="2021-09" db="EMBL/GenBank/DDBJ databases">
        <authorList>
            <person name="Gilroy R."/>
        </authorList>
    </citation>
    <scope>NUCLEOTIDE SEQUENCE</scope>
    <source>
        <strain evidence="9">CHK171-7178</strain>
    </source>
</reference>
<comment type="subcellular location">
    <subcellularLocation>
        <location evidence="1">Cell membrane</location>
        <topology evidence="1">Multi-pass membrane protein</topology>
    </subcellularLocation>
</comment>
<feature type="transmembrane region" description="Helical" evidence="7">
    <location>
        <begin position="275"/>
        <end position="293"/>
    </location>
</feature>
<dbReference type="GO" id="GO:0022857">
    <property type="term" value="F:transmembrane transporter activity"/>
    <property type="evidence" value="ECO:0007669"/>
    <property type="project" value="InterPro"/>
</dbReference>
<protein>
    <submittedName>
        <fullName evidence="9">MFS transporter</fullName>
    </submittedName>
</protein>
<keyword evidence="6 7" id="KW-0472">Membrane</keyword>
<evidence type="ECO:0000256" key="7">
    <source>
        <dbReference type="SAM" id="Phobius"/>
    </source>
</evidence>
<dbReference type="InterPro" id="IPR011701">
    <property type="entry name" value="MFS"/>
</dbReference>
<gene>
    <name evidence="9" type="ORF">K8V56_12370</name>
</gene>
<dbReference type="GO" id="GO:0005886">
    <property type="term" value="C:plasma membrane"/>
    <property type="evidence" value="ECO:0007669"/>
    <property type="project" value="UniProtKB-SubCell"/>
</dbReference>
<feature type="transmembrane region" description="Helical" evidence="7">
    <location>
        <begin position="72"/>
        <end position="92"/>
    </location>
</feature>
<feature type="transmembrane region" description="Helical" evidence="7">
    <location>
        <begin position="98"/>
        <end position="115"/>
    </location>
</feature>
<feature type="domain" description="Major facilitator superfamily (MFS) profile" evidence="8">
    <location>
        <begin position="11"/>
        <end position="387"/>
    </location>
</feature>
<feature type="transmembrane region" description="Helical" evidence="7">
    <location>
        <begin position="45"/>
        <end position="65"/>
    </location>
</feature>
<keyword evidence="3" id="KW-1003">Cell membrane</keyword>
<feature type="transmembrane region" description="Helical" evidence="7">
    <location>
        <begin position="163"/>
        <end position="182"/>
    </location>
</feature>
<evidence type="ECO:0000256" key="4">
    <source>
        <dbReference type="ARBA" id="ARBA00022692"/>
    </source>
</evidence>
<dbReference type="PROSITE" id="PS50850">
    <property type="entry name" value="MFS"/>
    <property type="match status" value="1"/>
</dbReference>
<feature type="transmembrane region" description="Helical" evidence="7">
    <location>
        <begin position="203"/>
        <end position="222"/>
    </location>
</feature>